<protein>
    <recommendedName>
        <fullName evidence="4">CCHC-type domain-containing protein</fullName>
    </recommendedName>
</protein>
<organism evidence="2 3">
    <name type="scientific">Chaetomidium leptoderma</name>
    <dbReference type="NCBI Taxonomy" id="669021"/>
    <lineage>
        <taxon>Eukaryota</taxon>
        <taxon>Fungi</taxon>
        <taxon>Dikarya</taxon>
        <taxon>Ascomycota</taxon>
        <taxon>Pezizomycotina</taxon>
        <taxon>Sordariomycetes</taxon>
        <taxon>Sordariomycetidae</taxon>
        <taxon>Sordariales</taxon>
        <taxon>Chaetomiaceae</taxon>
        <taxon>Chaetomidium</taxon>
    </lineage>
</organism>
<reference evidence="2" key="2">
    <citation type="submission" date="2023-05" db="EMBL/GenBank/DDBJ databases">
        <authorList>
            <consortium name="Lawrence Berkeley National Laboratory"/>
            <person name="Steindorff A."/>
            <person name="Hensen N."/>
            <person name="Bonometti L."/>
            <person name="Westerberg I."/>
            <person name="Brannstrom I.O."/>
            <person name="Guillou S."/>
            <person name="Cros-Aarteil S."/>
            <person name="Calhoun S."/>
            <person name="Haridas S."/>
            <person name="Kuo A."/>
            <person name="Mondo S."/>
            <person name="Pangilinan J."/>
            <person name="Riley R."/>
            <person name="Labutti K."/>
            <person name="Andreopoulos B."/>
            <person name="Lipzen A."/>
            <person name="Chen C."/>
            <person name="Yanf M."/>
            <person name="Daum C."/>
            <person name="Ng V."/>
            <person name="Clum A."/>
            <person name="Ohm R."/>
            <person name="Martin F."/>
            <person name="Silar P."/>
            <person name="Natvig D."/>
            <person name="Lalanne C."/>
            <person name="Gautier V."/>
            <person name="Ament-Velasquez S.L."/>
            <person name="Kruys A."/>
            <person name="Hutchinson M.I."/>
            <person name="Powell A.J."/>
            <person name="Barry K."/>
            <person name="Miller A.N."/>
            <person name="Grigoriev I.V."/>
            <person name="Debuchy R."/>
            <person name="Gladieux P."/>
            <person name="Thoren M.H."/>
            <person name="Johannesson H."/>
        </authorList>
    </citation>
    <scope>NUCLEOTIDE SEQUENCE</scope>
    <source>
        <strain evidence="2">CBS 538.74</strain>
    </source>
</reference>
<accession>A0AAN6ZZN1</accession>
<feature type="region of interest" description="Disordered" evidence="1">
    <location>
        <begin position="168"/>
        <end position="212"/>
    </location>
</feature>
<feature type="compositionally biased region" description="Polar residues" evidence="1">
    <location>
        <begin position="15"/>
        <end position="29"/>
    </location>
</feature>
<sequence length="342" mass="37392">MPTPGHAETVRSDDSSSNIGQPPQPNAQMRTDGRPLTKCSHCKEVGHEVKDCVNADENGFVVGCPKCNAPHSWEQCFLRTKDSNEDFLWLIVMRQNHPPLVNFDLDTHKLWVKKGRPMMRLPWTPSFAKQAQIEGFDPKAFDYSGDPIADAARLPEDPAVAPDKQATLELGPQVFQRKRQRDSSPPAAGSDKRQRQQPSGQPSQNSPAGPTVSVDNLALRRHLESPDADHTETEAWFSRRRRHANPITYGSSAHPKSLVKSKLGGAVLSLADHSSPMVDQSDAQTDLSVIDIFKNLGAKDVERHNVGIAAGACANCHEPGCSQELCLSDCKGSGFQRGGRPA</sequence>
<feature type="compositionally biased region" description="Low complexity" evidence="1">
    <location>
        <begin position="196"/>
        <end position="207"/>
    </location>
</feature>
<name>A0AAN6ZZN1_9PEZI</name>
<evidence type="ECO:0000313" key="2">
    <source>
        <dbReference type="EMBL" id="KAK4156068.1"/>
    </source>
</evidence>
<evidence type="ECO:0008006" key="4">
    <source>
        <dbReference type="Google" id="ProtNLM"/>
    </source>
</evidence>
<reference evidence="2" key="1">
    <citation type="journal article" date="2023" name="Mol. Phylogenet. Evol.">
        <title>Genome-scale phylogeny and comparative genomics of the fungal order Sordariales.</title>
        <authorList>
            <person name="Hensen N."/>
            <person name="Bonometti L."/>
            <person name="Westerberg I."/>
            <person name="Brannstrom I.O."/>
            <person name="Guillou S."/>
            <person name="Cros-Aarteil S."/>
            <person name="Calhoun S."/>
            <person name="Haridas S."/>
            <person name="Kuo A."/>
            <person name="Mondo S."/>
            <person name="Pangilinan J."/>
            <person name="Riley R."/>
            <person name="LaButti K."/>
            <person name="Andreopoulos B."/>
            <person name="Lipzen A."/>
            <person name="Chen C."/>
            <person name="Yan M."/>
            <person name="Daum C."/>
            <person name="Ng V."/>
            <person name="Clum A."/>
            <person name="Steindorff A."/>
            <person name="Ohm R.A."/>
            <person name="Martin F."/>
            <person name="Silar P."/>
            <person name="Natvig D.O."/>
            <person name="Lalanne C."/>
            <person name="Gautier V."/>
            <person name="Ament-Velasquez S.L."/>
            <person name="Kruys A."/>
            <person name="Hutchinson M.I."/>
            <person name="Powell A.J."/>
            <person name="Barry K."/>
            <person name="Miller A.N."/>
            <person name="Grigoriev I.V."/>
            <person name="Debuchy R."/>
            <person name="Gladieux P."/>
            <person name="Hiltunen Thoren M."/>
            <person name="Johannesson H."/>
        </authorList>
    </citation>
    <scope>NUCLEOTIDE SEQUENCE</scope>
    <source>
        <strain evidence="2">CBS 538.74</strain>
    </source>
</reference>
<dbReference type="AlphaFoldDB" id="A0AAN6ZZN1"/>
<gene>
    <name evidence="2" type="ORF">C8A00DRAFT_31118</name>
</gene>
<feature type="region of interest" description="Disordered" evidence="1">
    <location>
        <begin position="1"/>
        <end position="35"/>
    </location>
</feature>
<comment type="caution">
    <text evidence="2">The sequence shown here is derived from an EMBL/GenBank/DDBJ whole genome shotgun (WGS) entry which is preliminary data.</text>
</comment>
<keyword evidence="3" id="KW-1185">Reference proteome</keyword>
<evidence type="ECO:0000313" key="3">
    <source>
        <dbReference type="Proteomes" id="UP001302745"/>
    </source>
</evidence>
<evidence type="ECO:0000256" key="1">
    <source>
        <dbReference type="SAM" id="MobiDB-lite"/>
    </source>
</evidence>
<proteinExistence type="predicted"/>
<dbReference type="EMBL" id="MU856875">
    <property type="protein sequence ID" value="KAK4156068.1"/>
    <property type="molecule type" value="Genomic_DNA"/>
</dbReference>
<dbReference type="Proteomes" id="UP001302745">
    <property type="component" value="Unassembled WGS sequence"/>
</dbReference>